<dbReference type="InterPro" id="IPR029063">
    <property type="entry name" value="SAM-dependent_MTases_sf"/>
</dbReference>
<dbReference type="FunFam" id="3.40.50.12760:FF:000004">
    <property type="entry name" value="FtsJ-like methyltransferase"/>
    <property type="match status" value="1"/>
</dbReference>
<comment type="caution">
    <text evidence="5">The sequence shown here is derived from an EMBL/GenBank/DDBJ whole genome shotgun (WGS) entry which is preliminary data.</text>
</comment>
<evidence type="ECO:0000259" key="3">
    <source>
        <dbReference type="PROSITE" id="PS50174"/>
    </source>
</evidence>
<dbReference type="AlphaFoldDB" id="A0A834XV51"/>
<dbReference type="PROSITE" id="PS51613">
    <property type="entry name" value="SAM_MT_RRMJ"/>
    <property type="match status" value="1"/>
</dbReference>
<proteinExistence type="predicted"/>
<dbReference type="InterPro" id="IPR025816">
    <property type="entry name" value="RrmJ-type_MeTrfase"/>
</dbReference>
<dbReference type="GO" id="GO:0005634">
    <property type="term" value="C:nucleus"/>
    <property type="evidence" value="ECO:0007669"/>
    <property type="project" value="UniProtKB-SubCell"/>
</dbReference>
<comment type="function">
    <text evidence="1">S-adenosyl-L-methionine-dependent methyltransferase that mediates RNA cap1 2'-O-ribose methylation to the 5'-cap structure of RNAs. Methylates the ribose of the first nucleotide of a m(7)GpppG-capped mRNA to produce m(7)GpppNmp (cap1).</text>
</comment>
<keyword evidence="1" id="KW-0489">Methyltransferase</keyword>
<evidence type="ECO:0000313" key="6">
    <source>
        <dbReference type="Proteomes" id="UP000639338"/>
    </source>
</evidence>
<accession>A0A834XV51</accession>
<keyword evidence="1" id="KW-0506">mRNA capping</keyword>
<evidence type="ECO:0000256" key="1">
    <source>
        <dbReference type="RuleBase" id="RU368012"/>
    </source>
</evidence>
<dbReference type="GO" id="GO:0003676">
    <property type="term" value="F:nucleic acid binding"/>
    <property type="evidence" value="ECO:0007669"/>
    <property type="project" value="UniProtKB-UniRule"/>
</dbReference>
<keyword evidence="1" id="KW-0808">Transferase</keyword>
<dbReference type="Gene3D" id="3.40.50.12760">
    <property type="match status" value="1"/>
</dbReference>
<dbReference type="GO" id="GO:0005737">
    <property type="term" value="C:cytoplasm"/>
    <property type="evidence" value="ECO:0007669"/>
    <property type="project" value="TreeGrafter"/>
</dbReference>
<dbReference type="SUPFAM" id="SSF53335">
    <property type="entry name" value="S-adenosyl-L-methionine-dependent methyltransferases"/>
    <property type="match status" value="1"/>
</dbReference>
<dbReference type="Pfam" id="PF01728">
    <property type="entry name" value="FtsJ"/>
    <property type="match status" value="1"/>
</dbReference>
<dbReference type="Pfam" id="PF01585">
    <property type="entry name" value="G-patch"/>
    <property type="match status" value="1"/>
</dbReference>
<reference evidence="5 6" key="1">
    <citation type="submission" date="2020-08" db="EMBL/GenBank/DDBJ databases">
        <title>Aphidius gifuensis genome sequencing and assembly.</title>
        <authorList>
            <person name="Du Z."/>
        </authorList>
    </citation>
    <scope>NUCLEOTIDE SEQUENCE [LARGE SCALE GENOMIC DNA]</scope>
    <source>
        <strain evidence="5">YNYX2018</strain>
        <tissue evidence="5">Adults</tissue>
    </source>
</reference>
<dbReference type="GO" id="GO:0032259">
    <property type="term" value="P:methylation"/>
    <property type="evidence" value="ECO:0007669"/>
    <property type="project" value="UniProtKB-KW"/>
</dbReference>
<sequence length="881" mass="102246">MDESCRLSDTSDSDEESQSNHIGFNKSFGKRSRDEESDELEQSEYESKRIRFNDTSSSFRESIDSEEDVSGVDDNDDEKPSNISMEMMRNIGYQQDLSDNDDNNKPSSNISMEMMRNIGYQQQNLSDNDDDINKSSSNIAMSMMRKMGYQKGKGLGKAEQGIVAPIEAYSQKGRRGLGHDNTKLSQARLKWDPTAEIVNVKEEITWLTNTQEPPTKNEMKNWLSLGLKKKTIDNETLFCDPNIYEQVNGSKSIFDSLDKHEMRRARTRSNPYETIRGHCFLNRAAVKMANMDKVCDFMFTKPQNISPDELLYFADVCAGPGGFSEYILHRKNWHAKGFGFTLKSENDFKLEDFWAGPPDTFHPFYGPKDDGNVYDPENQDAFRYLIMQHTKGLGVHFMMSDGGFSVEGDENMQEILSKQLYLCQCLVALMIVREGGHFVTKLFDIFTNFSAGLVYIMSRCFKRISIFKPNTSRPANSERYLICQGKLSNIDDVIKYLSHANHLISKNDHNNDVTQLVPIDIIRNDENFMDYLYESNTTLGSQQVVGLLKIAAFCEDMNLIEKRQPQIRKECLDYWQLDDIPRKSPRNSSPDEKLQELFTGKSMNFIRSQFKQLNQDNLHDTIMNTPYDWYCVPSTGGKTQNIDEIPTFYLSTYRSSVYRFIKNSWNLVENVQLPSGTLVYAEAVMCYKRENKYQSKLKSLHIIDAYSLGSEIINLKPIEERHRLIRKFCNALWKPNHGTLYPIRAKELHSFHDGDIKTKLDVKYCNMKNGNKRLLCHFPNETIDLYDDKEKEEQLYYVPNSVIFMKGTAVPWKAHLSKTTKHIYYFNRVTNKPEYKKYLPDDAYASFCETFENRMIWYHPYDEKLNIDSLCDSLDKYFQKS</sequence>
<dbReference type="Proteomes" id="UP000639338">
    <property type="component" value="Unassembled WGS sequence"/>
</dbReference>
<protein>
    <recommendedName>
        <fullName evidence="1">Cap-specific mRNA (nucleoside-2'-O-)-methyltransferase 1</fullName>
        <ecNumber evidence="1">2.1.1.57</ecNumber>
    </recommendedName>
    <alternativeName>
        <fullName evidence="1">Cap1 2'O-ribose methyltransferase 1</fullName>
    </alternativeName>
</protein>
<feature type="domain" description="RrmJ-type SAM-dependent 2'-O-MTase" evidence="4">
    <location>
        <begin position="279"/>
        <end position="487"/>
    </location>
</feature>
<dbReference type="OrthoDB" id="10251234at2759"/>
<dbReference type="GO" id="GO:0004483">
    <property type="term" value="F:methyltransferase cap1 activity"/>
    <property type="evidence" value="ECO:0007669"/>
    <property type="project" value="UniProtKB-UniRule"/>
</dbReference>
<keyword evidence="1" id="KW-0507">mRNA processing</keyword>
<dbReference type="GO" id="GO:0006370">
    <property type="term" value="P:7-methylguanosine mRNA capping"/>
    <property type="evidence" value="ECO:0007669"/>
    <property type="project" value="UniProtKB-UniRule"/>
</dbReference>
<feature type="compositionally biased region" description="Acidic residues" evidence="2">
    <location>
        <begin position="64"/>
        <end position="77"/>
    </location>
</feature>
<evidence type="ECO:0000259" key="4">
    <source>
        <dbReference type="PROSITE" id="PS51613"/>
    </source>
</evidence>
<dbReference type="InterPro" id="IPR000467">
    <property type="entry name" value="G_patch_dom"/>
</dbReference>
<dbReference type="EMBL" id="JACMRX010000003">
    <property type="protein sequence ID" value="KAF7994048.1"/>
    <property type="molecule type" value="Genomic_DNA"/>
</dbReference>
<feature type="region of interest" description="Disordered" evidence="2">
    <location>
        <begin position="1"/>
        <end position="82"/>
    </location>
</feature>
<feature type="compositionally biased region" description="Acidic residues" evidence="2">
    <location>
        <begin position="35"/>
        <end position="44"/>
    </location>
</feature>
<evidence type="ECO:0000313" key="5">
    <source>
        <dbReference type="EMBL" id="KAF7994048.1"/>
    </source>
</evidence>
<dbReference type="InterPro" id="IPR050851">
    <property type="entry name" value="mRNA_Cap_2O-Ribose_MeTrfase"/>
</dbReference>
<dbReference type="EC" id="2.1.1.57" evidence="1"/>
<dbReference type="InterPro" id="IPR002877">
    <property type="entry name" value="RNA_MeTrfase_FtsJ_dom"/>
</dbReference>
<name>A0A834XV51_APHGI</name>
<feature type="domain" description="G-patch" evidence="3">
    <location>
        <begin position="136"/>
        <end position="182"/>
    </location>
</feature>
<keyword evidence="6" id="KW-1185">Reference proteome</keyword>
<dbReference type="PANTHER" id="PTHR16121">
    <property type="entry name" value="CAP-SPECIFIC MRNA (NUCLEOSIDE-2'-O-)-METHYLTRANSFERASE 1-RELATED"/>
    <property type="match status" value="1"/>
</dbReference>
<dbReference type="PROSITE" id="PS50174">
    <property type="entry name" value="G_PATCH"/>
    <property type="match status" value="1"/>
</dbReference>
<keyword evidence="1" id="KW-0539">Nucleus</keyword>
<evidence type="ECO:0000256" key="2">
    <source>
        <dbReference type="SAM" id="MobiDB-lite"/>
    </source>
</evidence>
<comment type="catalytic activity">
    <reaction evidence="1">
        <text>a 5'-end (N(7)-methyl 5'-triphosphoguanosine)-ribonucleoside in mRNA + S-adenosyl-L-methionine = a 5'-end (N(7)-methyl 5'-triphosphoguanosine)-(2'-O-methyl-ribonucleoside) in mRNA + S-adenosyl-L-homocysteine + H(+)</text>
        <dbReference type="Rhea" id="RHEA:67020"/>
        <dbReference type="Rhea" id="RHEA-COMP:17167"/>
        <dbReference type="Rhea" id="RHEA-COMP:17168"/>
        <dbReference type="ChEBI" id="CHEBI:15378"/>
        <dbReference type="ChEBI" id="CHEBI:57856"/>
        <dbReference type="ChEBI" id="CHEBI:59789"/>
        <dbReference type="ChEBI" id="CHEBI:156461"/>
        <dbReference type="ChEBI" id="CHEBI:167609"/>
        <dbReference type="EC" id="2.1.1.57"/>
    </reaction>
</comment>
<dbReference type="SMART" id="SM00443">
    <property type="entry name" value="G_patch"/>
    <property type="match status" value="1"/>
</dbReference>
<keyword evidence="1" id="KW-0949">S-adenosyl-L-methionine</keyword>
<dbReference type="GO" id="GO:0016556">
    <property type="term" value="P:mRNA modification"/>
    <property type="evidence" value="ECO:0007669"/>
    <property type="project" value="UniProtKB-UniRule"/>
</dbReference>
<dbReference type="PANTHER" id="PTHR16121:SF0">
    <property type="entry name" value="CAP-SPECIFIC MRNA (NUCLEOSIDE-2'-O-)-METHYLTRANSFERASE 1"/>
    <property type="match status" value="1"/>
</dbReference>
<comment type="subcellular location">
    <subcellularLocation>
        <location evidence="1">Nucleus</location>
    </subcellularLocation>
</comment>
<gene>
    <name evidence="5" type="ORF">HCN44_011317</name>
</gene>
<organism evidence="5 6">
    <name type="scientific">Aphidius gifuensis</name>
    <name type="common">Parasitoid wasp</name>
    <dbReference type="NCBI Taxonomy" id="684658"/>
    <lineage>
        <taxon>Eukaryota</taxon>
        <taxon>Metazoa</taxon>
        <taxon>Ecdysozoa</taxon>
        <taxon>Arthropoda</taxon>
        <taxon>Hexapoda</taxon>
        <taxon>Insecta</taxon>
        <taxon>Pterygota</taxon>
        <taxon>Neoptera</taxon>
        <taxon>Endopterygota</taxon>
        <taxon>Hymenoptera</taxon>
        <taxon>Apocrita</taxon>
        <taxon>Ichneumonoidea</taxon>
        <taxon>Braconidae</taxon>
        <taxon>Aphidiinae</taxon>
        <taxon>Aphidius</taxon>
    </lineage>
</organism>